<keyword evidence="14" id="KW-0325">Glycoprotein</keyword>
<feature type="active site" description="Charge relay system" evidence="15">
    <location>
        <position position="303"/>
    </location>
</feature>
<comment type="catalytic activity">
    <reaction evidence="1">
        <text>Release of an N-terminal tripeptide from a polypeptide.</text>
        <dbReference type="EC" id="3.4.14.10"/>
    </reaction>
</comment>
<evidence type="ECO:0000256" key="6">
    <source>
        <dbReference type="ARBA" id="ARBA00022670"/>
    </source>
</evidence>
<feature type="active site" description="Charge relay system" evidence="15">
    <location>
        <position position="307"/>
    </location>
</feature>
<evidence type="ECO:0000256" key="9">
    <source>
        <dbReference type="ARBA" id="ARBA00022801"/>
    </source>
</evidence>
<evidence type="ECO:0000256" key="2">
    <source>
        <dbReference type="ARBA" id="ARBA00002451"/>
    </source>
</evidence>
<dbReference type="SMART" id="SM00944">
    <property type="entry name" value="Pro-kuma_activ"/>
    <property type="match status" value="1"/>
</dbReference>
<dbReference type="OrthoDB" id="409122at2759"/>
<dbReference type="CDD" id="cd04056">
    <property type="entry name" value="Peptidases_S53"/>
    <property type="match status" value="1"/>
</dbReference>
<comment type="cofactor">
    <cofactor evidence="15">
        <name>Ca(2+)</name>
        <dbReference type="ChEBI" id="CHEBI:29108"/>
    </cofactor>
    <text evidence="15">Binds 1 Ca(2+) ion per subunit.</text>
</comment>
<evidence type="ECO:0000256" key="3">
    <source>
        <dbReference type="ARBA" id="ARBA00004239"/>
    </source>
</evidence>
<dbReference type="InterPro" id="IPR036852">
    <property type="entry name" value="Peptidase_S8/S53_dom_sf"/>
</dbReference>
<feature type="binding site" evidence="15">
    <location>
        <position position="565"/>
    </location>
    <ligand>
        <name>Ca(2+)</name>
        <dbReference type="ChEBI" id="CHEBI:29108"/>
    </ligand>
</feature>
<keyword evidence="19" id="KW-1185">Reference proteome</keyword>
<feature type="signal peptide" evidence="16">
    <location>
        <begin position="1"/>
        <end position="18"/>
    </location>
</feature>
<dbReference type="InterPro" id="IPR015366">
    <property type="entry name" value="S53_propep"/>
</dbReference>
<dbReference type="EC" id="3.4.14.10" evidence="4"/>
<evidence type="ECO:0000256" key="16">
    <source>
        <dbReference type="SAM" id="SignalP"/>
    </source>
</evidence>
<dbReference type="GO" id="GO:0006508">
    <property type="term" value="P:proteolysis"/>
    <property type="evidence" value="ECO:0007669"/>
    <property type="project" value="UniProtKB-KW"/>
</dbReference>
<dbReference type="Proteomes" id="UP000824998">
    <property type="component" value="Unassembled WGS sequence"/>
</dbReference>
<dbReference type="FunFam" id="3.40.50.200:FF:000015">
    <property type="entry name" value="Tripeptidyl peptidase A"/>
    <property type="match status" value="1"/>
</dbReference>
<reference evidence="18" key="1">
    <citation type="journal article" date="2021" name="IMA Fungus">
        <title>Genomic characterization of three marine fungi, including Emericellopsis atlantica sp. nov. with signatures of a generalist lifestyle and marine biomass degradation.</title>
        <authorList>
            <person name="Hagestad O.C."/>
            <person name="Hou L."/>
            <person name="Andersen J.H."/>
            <person name="Hansen E.H."/>
            <person name="Altermark B."/>
            <person name="Li C."/>
            <person name="Kuhnert E."/>
            <person name="Cox R.J."/>
            <person name="Crous P.W."/>
            <person name="Spatafora J.W."/>
            <person name="Lail K."/>
            <person name="Amirebrahimi M."/>
            <person name="Lipzen A."/>
            <person name="Pangilinan J."/>
            <person name="Andreopoulos W."/>
            <person name="Hayes R.D."/>
            <person name="Ng V."/>
            <person name="Grigoriev I.V."/>
            <person name="Jackson S.A."/>
            <person name="Sutton T.D.S."/>
            <person name="Dobson A.D.W."/>
            <person name="Rama T."/>
        </authorList>
    </citation>
    <scope>NUCLEOTIDE SEQUENCE</scope>
    <source>
        <strain evidence="18">TRa018bII</strain>
    </source>
</reference>
<name>A0A9P8CBW5_9HELO</name>
<dbReference type="SUPFAM" id="SSF52743">
    <property type="entry name" value="Subtilisin-like"/>
    <property type="match status" value="1"/>
</dbReference>
<feature type="domain" description="Peptidase S53" evidence="17">
    <location>
        <begin position="226"/>
        <end position="620"/>
    </location>
</feature>
<evidence type="ECO:0000256" key="12">
    <source>
        <dbReference type="ARBA" id="ARBA00023026"/>
    </source>
</evidence>
<comment type="subcellular location">
    <subcellularLocation>
        <location evidence="3">Secreted</location>
        <location evidence="3">Extracellular space</location>
    </subcellularLocation>
</comment>
<dbReference type="GO" id="GO:0008240">
    <property type="term" value="F:tripeptidyl-peptidase activity"/>
    <property type="evidence" value="ECO:0007669"/>
    <property type="project" value="UniProtKB-EC"/>
</dbReference>
<evidence type="ECO:0000256" key="5">
    <source>
        <dbReference type="ARBA" id="ARBA00022525"/>
    </source>
</evidence>
<keyword evidence="10 15" id="KW-0720">Serine protease</keyword>
<evidence type="ECO:0000256" key="13">
    <source>
        <dbReference type="ARBA" id="ARBA00023145"/>
    </source>
</evidence>
<dbReference type="GO" id="GO:0005576">
    <property type="term" value="C:extracellular region"/>
    <property type="evidence" value="ECO:0007669"/>
    <property type="project" value="UniProtKB-SubCell"/>
</dbReference>
<evidence type="ECO:0000256" key="1">
    <source>
        <dbReference type="ARBA" id="ARBA00001910"/>
    </source>
</evidence>
<sequence length="635" mass="69937">MHILSTWAVTAFVAGVLAAPNPISHSSTASSPLKIFEALREVPQGWTYVNKPDPSARILLRIALEEPDLDFFEKTLFAVSDPDHSRYGQHLKRHEVKALIKPRDESTQSVLDWLKNSGVSAADIENNGEWINFRVSVDKAEEMLDTSFGYFTQDADKSHTKKIRALRYSVPLSVAPHITMIQPTTRFGQMMPERNNVFIVGPDAHANVANAPAVPNLAVDPSCDYKITPACLRAMYNVGDYRADPRAGSLFGVSGYLNQYAKYDELKEFLKTFAPYARRQSFDYVKVNGGKDTQNDPTISDLEANLDMQYAASLGFKERINYYSVGGRGPLVPDLDQPTLEDNQNEPYLEFLTYLTGLDDKKLPQTLTTSYGEDEQSVPESYSKKVCKMFGELGMRGVSVLFSSGDTGVGSACQTNDGKNTTRFLPIFPAACPYLTSVGGTYHYPERAVPFSSGGFSDRFPRPSYQDRAVKDYLKILGPTQWEGLYNPQGRGFPDIAASGYNYSVVEKNAAGEFVTIMVGGTSASAPTWAALVALLNNARLQVRQRPLGFLNPFLYSKGLKGLNDITTGGSRGCTGRDIYSGLPSPFVPFASWNATKGWDPVTGLGTPDFGKLLKLTTPRNRLPRISGCDESDFC</sequence>
<keyword evidence="12" id="KW-0843">Virulence</keyword>
<evidence type="ECO:0000256" key="7">
    <source>
        <dbReference type="ARBA" id="ARBA00022723"/>
    </source>
</evidence>
<keyword evidence="6 15" id="KW-0645">Protease</keyword>
<organism evidence="18 19">
    <name type="scientific">Amylocarpus encephaloides</name>
    <dbReference type="NCBI Taxonomy" id="45428"/>
    <lineage>
        <taxon>Eukaryota</taxon>
        <taxon>Fungi</taxon>
        <taxon>Dikarya</taxon>
        <taxon>Ascomycota</taxon>
        <taxon>Pezizomycotina</taxon>
        <taxon>Leotiomycetes</taxon>
        <taxon>Helotiales</taxon>
        <taxon>Helotiales incertae sedis</taxon>
        <taxon>Amylocarpus</taxon>
    </lineage>
</organism>
<dbReference type="PANTHER" id="PTHR14218">
    <property type="entry name" value="PROTEASE S8 TRIPEPTIDYL PEPTIDASE I CLN2"/>
    <property type="match status" value="1"/>
</dbReference>
<evidence type="ECO:0000256" key="14">
    <source>
        <dbReference type="ARBA" id="ARBA00023180"/>
    </source>
</evidence>
<dbReference type="SUPFAM" id="SSF54897">
    <property type="entry name" value="Protease propeptides/inhibitors"/>
    <property type="match status" value="1"/>
</dbReference>
<feature type="binding site" evidence="15">
    <location>
        <position position="598"/>
    </location>
    <ligand>
        <name>Ca(2+)</name>
        <dbReference type="ChEBI" id="CHEBI:29108"/>
    </ligand>
</feature>
<evidence type="ECO:0000259" key="17">
    <source>
        <dbReference type="PROSITE" id="PS51695"/>
    </source>
</evidence>
<accession>A0A9P8CBW5</accession>
<dbReference type="PROSITE" id="PS00138">
    <property type="entry name" value="SUBTILASE_SER"/>
    <property type="match status" value="1"/>
</dbReference>
<keyword evidence="11 15" id="KW-0106">Calcium</keyword>
<dbReference type="InterPro" id="IPR050819">
    <property type="entry name" value="Tripeptidyl-peptidase_I"/>
</dbReference>
<dbReference type="Pfam" id="PF09286">
    <property type="entry name" value="Pro-kuma_activ"/>
    <property type="match status" value="1"/>
</dbReference>
<gene>
    <name evidence="18" type="ORF">BJ875DRAFT_85272</name>
</gene>
<dbReference type="Gene3D" id="3.40.50.200">
    <property type="entry name" value="Peptidase S8/S53 domain"/>
    <property type="match status" value="1"/>
</dbReference>
<proteinExistence type="predicted"/>
<dbReference type="GO" id="GO:0046872">
    <property type="term" value="F:metal ion binding"/>
    <property type="evidence" value="ECO:0007669"/>
    <property type="project" value="UniProtKB-UniRule"/>
</dbReference>
<evidence type="ECO:0000313" key="19">
    <source>
        <dbReference type="Proteomes" id="UP000824998"/>
    </source>
</evidence>
<evidence type="ECO:0000256" key="8">
    <source>
        <dbReference type="ARBA" id="ARBA00022729"/>
    </source>
</evidence>
<feature type="chain" id="PRO_5040495660" description="tripeptidyl-peptidase II" evidence="16">
    <location>
        <begin position="19"/>
        <end position="635"/>
    </location>
</feature>
<dbReference type="PROSITE" id="PS51695">
    <property type="entry name" value="SEDOLISIN"/>
    <property type="match status" value="1"/>
</dbReference>
<keyword evidence="9 15" id="KW-0378">Hydrolase</keyword>
<comment type="caution">
    <text evidence="18">The sequence shown here is derived from an EMBL/GenBank/DDBJ whole genome shotgun (WGS) entry which is preliminary data.</text>
</comment>
<dbReference type="GO" id="GO:0004252">
    <property type="term" value="F:serine-type endopeptidase activity"/>
    <property type="evidence" value="ECO:0007669"/>
    <property type="project" value="UniProtKB-UniRule"/>
</dbReference>
<keyword evidence="13" id="KW-0865">Zymogen</keyword>
<dbReference type="InterPro" id="IPR030400">
    <property type="entry name" value="Sedolisin_dom"/>
</dbReference>
<dbReference type="InterPro" id="IPR023828">
    <property type="entry name" value="Peptidase_S8_Ser-AS"/>
</dbReference>
<keyword evidence="7 15" id="KW-0479">Metal-binding</keyword>
<feature type="binding site" evidence="15">
    <location>
        <position position="566"/>
    </location>
    <ligand>
        <name>Ca(2+)</name>
        <dbReference type="ChEBI" id="CHEBI:29108"/>
    </ligand>
</feature>
<dbReference type="CDD" id="cd11377">
    <property type="entry name" value="Pro-peptidase_S53"/>
    <property type="match status" value="1"/>
</dbReference>
<dbReference type="PANTHER" id="PTHR14218:SF35">
    <property type="entry name" value="PEPTIDASE S53 DOMAIN-CONTAINING PROTEIN"/>
    <property type="match status" value="1"/>
</dbReference>
<evidence type="ECO:0000256" key="4">
    <source>
        <dbReference type="ARBA" id="ARBA00012462"/>
    </source>
</evidence>
<keyword evidence="8 16" id="KW-0732">Signal</keyword>
<evidence type="ECO:0000313" key="18">
    <source>
        <dbReference type="EMBL" id="KAG9239626.1"/>
    </source>
</evidence>
<protein>
    <recommendedName>
        <fullName evidence="4">tripeptidyl-peptidase II</fullName>
        <ecNumber evidence="4">3.4.14.10</ecNumber>
    </recommendedName>
</protein>
<evidence type="ECO:0000256" key="11">
    <source>
        <dbReference type="ARBA" id="ARBA00022837"/>
    </source>
</evidence>
<dbReference type="EMBL" id="MU251357">
    <property type="protein sequence ID" value="KAG9239626.1"/>
    <property type="molecule type" value="Genomic_DNA"/>
</dbReference>
<comment type="function">
    <text evidence="2">Secreted tripeptidyl-peptidase which degrades proteins at acidic pHs and is involved in virulence.</text>
</comment>
<evidence type="ECO:0000256" key="15">
    <source>
        <dbReference type="PROSITE-ProRule" id="PRU01032"/>
    </source>
</evidence>
<keyword evidence="5" id="KW-0964">Secreted</keyword>
<feature type="active site" description="Charge relay system" evidence="15">
    <location>
        <position position="523"/>
    </location>
</feature>
<evidence type="ECO:0000256" key="10">
    <source>
        <dbReference type="ARBA" id="ARBA00022825"/>
    </source>
</evidence>
<dbReference type="AlphaFoldDB" id="A0A9P8CBW5"/>
<feature type="binding site" evidence="15">
    <location>
        <position position="600"/>
    </location>
    <ligand>
        <name>Ca(2+)</name>
        <dbReference type="ChEBI" id="CHEBI:29108"/>
    </ligand>
</feature>